<name>A0A815MX01_9BILA</name>
<evidence type="ECO:0000313" key="5">
    <source>
        <dbReference type="Proteomes" id="UP000663864"/>
    </source>
</evidence>
<dbReference type="InterPro" id="IPR011992">
    <property type="entry name" value="EF-hand-dom_pair"/>
</dbReference>
<evidence type="ECO:0000259" key="3">
    <source>
        <dbReference type="PROSITE" id="PS50222"/>
    </source>
</evidence>
<evidence type="ECO:0000256" key="1">
    <source>
        <dbReference type="ARBA" id="ARBA00022737"/>
    </source>
</evidence>
<dbReference type="Gene3D" id="1.10.238.10">
    <property type="entry name" value="EF-hand"/>
    <property type="match status" value="1"/>
</dbReference>
<dbReference type="AlphaFoldDB" id="A0A815MX01"/>
<gene>
    <name evidence="4" type="ORF">ZHD862_LOCUS34203</name>
</gene>
<dbReference type="Gene3D" id="3.30.420.10">
    <property type="entry name" value="Ribonuclease H-like superfamily/Ribonuclease H"/>
    <property type="match status" value="1"/>
</dbReference>
<feature type="domain" description="EF-hand" evidence="3">
    <location>
        <begin position="75"/>
        <end position="110"/>
    </location>
</feature>
<dbReference type="Proteomes" id="UP000663864">
    <property type="component" value="Unassembled WGS sequence"/>
</dbReference>
<organism evidence="4 5">
    <name type="scientific">Rotaria sordida</name>
    <dbReference type="NCBI Taxonomy" id="392033"/>
    <lineage>
        <taxon>Eukaryota</taxon>
        <taxon>Metazoa</taxon>
        <taxon>Spiralia</taxon>
        <taxon>Gnathifera</taxon>
        <taxon>Rotifera</taxon>
        <taxon>Eurotatoria</taxon>
        <taxon>Bdelloidea</taxon>
        <taxon>Philodinida</taxon>
        <taxon>Philodinidae</taxon>
        <taxon>Rotaria</taxon>
    </lineage>
</organism>
<dbReference type="SUPFAM" id="SSF47473">
    <property type="entry name" value="EF-hand"/>
    <property type="match status" value="1"/>
</dbReference>
<dbReference type="Pfam" id="PF13499">
    <property type="entry name" value="EF-hand_7"/>
    <property type="match status" value="1"/>
</dbReference>
<proteinExistence type="predicted"/>
<accession>A0A815MX01</accession>
<keyword evidence="2" id="KW-0106">Calcium</keyword>
<dbReference type="InterPro" id="IPR002048">
    <property type="entry name" value="EF_hand_dom"/>
</dbReference>
<protein>
    <recommendedName>
        <fullName evidence="3">EF-hand domain-containing protein</fullName>
    </recommendedName>
</protein>
<dbReference type="PANTHER" id="PTHR23050">
    <property type="entry name" value="CALCIUM BINDING PROTEIN"/>
    <property type="match status" value="1"/>
</dbReference>
<keyword evidence="1" id="KW-0677">Repeat</keyword>
<feature type="domain" description="EF-hand" evidence="3">
    <location>
        <begin position="112"/>
        <end position="147"/>
    </location>
</feature>
<reference evidence="4" key="1">
    <citation type="submission" date="2021-02" db="EMBL/GenBank/DDBJ databases">
        <authorList>
            <person name="Nowell W R."/>
        </authorList>
    </citation>
    <scope>NUCLEOTIDE SEQUENCE</scope>
</reference>
<dbReference type="PROSITE" id="PS00018">
    <property type="entry name" value="EF_HAND_1"/>
    <property type="match status" value="1"/>
</dbReference>
<evidence type="ECO:0000256" key="2">
    <source>
        <dbReference type="ARBA" id="ARBA00022837"/>
    </source>
</evidence>
<comment type="caution">
    <text evidence="4">The sequence shown here is derived from an EMBL/GenBank/DDBJ whole genome shotgun (WGS) entry which is preliminary data.</text>
</comment>
<dbReference type="GO" id="GO:0005509">
    <property type="term" value="F:calcium ion binding"/>
    <property type="evidence" value="ECO:0007669"/>
    <property type="project" value="InterPro"/>
</dbReference>
<dbReference type="InterPro" id="IPR018247">
    <property type="entry name" value="EF_Hand_1_Ca_BS"/>
</dbReference>
<dbReference type="PROSITE" id="PS50222">
    <property type="entry name" value="EF_HAND_2"/>
    <property type="match status" value="3"/>
</dbReference>
<dbReference type="CDD" id="cd00051">
    <property type="entry name" value="EFh"/>
    <property type="match status" value="2"/>
</dbReference>
<sequence length="253" mass="29820">MSSNVNKEEVKKLFKQFDNGNGHLSLAELDRAIVHFYPQLGTNKKAIMRAYKAADTSGNGFVELREFEKIVQLLNHYDKLSQIFKELDTNDDHRISFSEFKRGFALIGEDDSNENYLRQEFNKIDTNKGGYILFDEFCIYMANRKCLPLNTSILTPEYKERRVGWAKQHLNDNWKSIVFTDECSFQLFRNTIHRWSKNPKEDKKRTPKNRQKVHVWSSINSHGKVGFHLFQSIMDSVYYIEILENNLIHNAKR</sequence>
<dbReference type="Pfam" id="PF13833">
    <property type="entry name" value="EF-hand_8"/>
    <property type="match status" value="1"/>
</dbReference>
<evidence type="ECO:0000313" key="4">
    <source>
        <dbReference type="EMBL" id="CAF1427119.1"/>
    </source>
</evidence>
<dbReference type="SMART" id="SM00054">
    <property type="entry name" value="EFh"/>
    <property type="match status" value="4"/>
</dbReference>
<dbReference type="InterPro" id="IPR036397">
    <property type="entry name" value="RNaseH_sf"/>
</dbReference>
<dbReference type="GO" id="GO:0003676">
    <property type="term" value="F:nucleic acid binding"/>
    <property type="evidence" value="ECO:0007669"/>
    <property type="project" value="InterPro"/>
</dbReference>
<dbReference type="EMBL" id="CAJNOT010004325">
    <property type="protein sequence ID" value="CAF1427119.1"/>
    <property type="molecule type" value="Genomic_DNA"/>
</dbReference>
<dbReference type="InterPro" id="IPR050145">
    <property type="entry name" value="Centrin_CML-like"/>
</dbReference>
<feature type="domain" description="EF-hand" evidence="3">
    <location>
        <begin position="5"/>
        <end position="39"/>
    </location>
</feature>